<keyword evidence="2" id="KW-1185">Reference proteome</keyword>
<evidence type="ECO:0000313" key="2">
    <source>
        <dbReference type="Proteomes" id="UP001162811"/>
    </source>
</evidence>
<proteinExistence type="predicted"/>
<accession>A0ABT1AF08</accession>
<gene>
    <name evidence="1" type="ORF">NG900_01945</name>
</gene>
<dbReference type="EMBL" id="JAMXHT010000001">
    <property type="protein sequence ID" value="MCO5396953.1"/>
    <property type="molecule type" value="Genomic_DNA"/>
</dbReference>
<evidence type="ECO:0000313" key="1">
    <source>
        <dbReference type="EMBL" id="MCO5396953.1"/>
    </source>
</evidence>
<reference evidence="1" key="1">
    <citation type="submission" date="2022-06" db="EMBL/GenBank/DDBJ databases">
        <authorList>
            <person name="Lu C.-H."/>
        </authorList>
    </citation>
    <scope>NUCLEOTIDE SEQUENCE</scope>
    <source>
        <strain evidence="1">21MJYT02-11</strain>
    </source>
</reference>
<reference evidence="1" key="2">
    <citation type="journal article" date="2023" name="Front. Microbiol.">
        <title>Ralstonia chuxiongensis sp. nov., Ralstonia mojiangensis sp. nov., and Ralstonia soli sp. nov., isolated from tobacco fields, are three novel species in the family Burkholderiaceae.</title>
        <authorList>
            <person name="Lu C.H."/>
            <person name="Zhang Y.Y."/>
            <person name="Jiang N."/>
            <person name="Chen W."/>
            <person name="Shao X."/>
            <person name="Zhao Z.M."/>
            <person name="Lu W.L."/>
            <person name="Hu X."/>
            <person name="Xi Y.X."/>
            <person name="Zou S.Y."/>
            <person name="Wei Q.J."/>
            <person name="Lin Z.L."/>
            <person name="Gong L."/>
            <person name="Gai X.T."/>
            <person name="Zhang L.Q."/>
            <person name="Li J.Y."/>
            <person name="Jin Y."/>
            <person name="Xia Z.Y."/>
        </authorList>
    </citation>
    <scope>NUCLEOTIDE SEQUENCE</scope>
    <source>
        <strain evidence="1">21MJYT02-11</strain>
    </source>
</reference>
<evidence type="ECO:0008006" key="3">
    <source>
        <dbReference type="Google" id="ProtNLM"/>
    </source>
</evidence>
<name>A0ABT1AF08_9RALS</name>
<comment type="caution">
    <text evidence="1">The sequence shown here is derived from an EMBL/GenBank/DDBJ whole genome shotgun (WGS) entry which is preliminary data.</text>
</comment>
<dbReference type="Proteomes" id="UP001162811">
    <property type="component" value="Unassembled WGS sequence"/>
</dbReference>
<sequence>MKSVRGVVTIGLALCAFGCEERVPPENTPAFDELHGIVNDGKRVNEITLINDRDGSHPKLRFPPEVPVSVYTPDTHNPNPKTIKKGFAYQASVTLELDPQRKLVSIRRTPEHLVYDTVEIRFRSGLLNSAWAEATLSDLLRRSSKVVDKVEWGLKEYMPIAGDTLHSFDYIPLDDSFRSIDGRILWIHCSVGGTMTLGNQKPADCGSNFHYKNGLSVVYVFNASLMPHWQEIYREVIRFSDQVLEQ</sequence>
<protein>
    <recommendedName>
        <fullName evidence="3">Lipoprotein transmembrane</fullName>
    </recommendedName>
</protein>
<organism evidence="1 2">
    <name type="scientific">Ralstonia soli</name>
    <dbReference type="NCBI Taxonomy" id="2953896"/>
    <lineage>
        <taxon>Bacteria</taxon>
        <taxon>Pseudomonadati</taxon>
        <taxon>Pseudomonadota</taxon>
        <taxon>Betaproteobacteria</taxon>
        <taxon>Burkholderiales</taxon>
        <taxon>Burkholderiaceae</taxon>
        <taxon>Ralstonia</taxon>
    </lineage>
</organism>
<dbReference type="RefSeq" id="WP_252676141.1">
    <property type="nucleotide sequence ID" value="NZ_JAMXHT010000001.1"/>
</dbReference>